<dbReference type="GO" id="GO:0003689">
    <property type="term" value="F:DNA clamp loader activity"/>
    <property type="evidence" value="ECO:0007669"/>
    <property type="project" value="TreeGrafter"/>
</dbReference>
<dbReference type="PANTHER" id="PTHR11669">
    <property type="entry name" value="REPLICATION FACTOR C / DNA POLYMERASE III GAMMA-TAU SUBUNIT"/>
    <property type="match status" value="1"/>
</dbReference>
<dbReference type="GO" id="GO:0006261">
    <property type="term" value="P:DNA-templated DNA replication"/>
    <property type="evidence" value="ECO:0007669"/>
    <property type="project" value="TreeGrafter"/>
</dbReference>
<dbReference type="AlphaFoldDB" id="A0A6C0KPL3"/>
<dbReference type="InterPro" id="IPR003959">
    <property type="entry name" value="ATPase_AAA_core"/>
</dbReference>
<evidence type="ECO:0000256" key="1">
    <source>
        <dbReference type="ARBA" id="ARBA00022705"/>
    </source>
</evidence>
<protein>
    <recommendedName>
        <fullName evidence="4">ATPase AAA-type core domain-containing protein</fullName>
    </recommendedName>
</protein>
<feature type="domain" description="ATPase AAA-type core" evidence="4">
    <location>
        <begin position="7"/>
        <end position="110"/>
    </location>
</feature>
<dbReference type="InterPro" id="IPR050238">
    <property type="entry name" value="DNA_Rep/Repair_Clamp_Loader"/>
</dbReference>
<keyword evidence="3" id="KW-0067">ATP-binding</keyword>
<dbReference type="SUPFAM" id="SSF52540">
    <property type="entry name" value="P-loop containing nucleoside triphosphate hydrolases"/>
    <property type="match status" value="1"/>
</dbReference>
<keyword evidence="2" id="KW-0547">Nucleotide-binding</keyword>
<dbReference type="GO" id="GO:0005663">
    <property type="term" value="C:DNA replication factor C complex"/>
    <property type="evidence" value="ECO:0007669"/>
    <property type="project" value="TreeGrafter"/>
</dbReference>
<name>A0A6C0KPL3_9ZZZZ</name>
<dbReference type="GO" id="GO:0016887">
    <property type="term" value="F:ATP hydrolysis activity"/>
    <property type="evidence" value="ECO:0007669"/>
    <property type="project" value="InterPro"/>
</dbReference>
<evidence type="ECO:0000259" key="4">
    <source>
        <dbReference type="Pfam" id="PF00004"/>
    </source>
</evidence>
<evidence type="ECO:0000256" key="3">
    <source>
        <dbReference type="ARBA" id="ARBA00022840"/>
    </source>
</evidence>
<evidence type="ECO:0000313" key="5">
    <source>
        <dbReference type="EMBL" id="QHU18278.1"/>
    </source>
</evidence>
<sequence length="200" mass="22851">MPQPAWLIYGPPGCGKTTWILAQVKQERKKLYHWNARTDRTLREGRETLHRQVRSQEPLFVWIEGADDLTPEAQAFLRRILETVSNSVQCILECRDPQRITPAIQSRCEWKQCAFQQSFRKEKQKKIVGEAAIVKTPPAATCLEAFHAAEQPIDSLKEFLKHPTLWEEAIISLKAVGAGSSPWAHLYHLKALQENIGCVQ</sequence>
<organism evidence="5">
    <name type="scientific">viral metagenome</name>
    <dbReference type="NCBI Taxonomy" id="1070528"/>
    <lineage>
        <taxon>unclassified sequences</taxon>
        <taxon>metagenomes</taxon>
        <taxon>organismal metagenomes</taxon>
    </lineage>
</organism>
<dbReference type="GO" id="GO:0006281">
    <property type="term" value="P:DNA repair"/>
    <property type="evidence" value="ECO:0007669"/>
    <property type="project" value="TreeGrafter"/>
</dbReference>
<accession>A0A6C0KPL3</accession>
<dbReference type="InterPro" id="IPR027417">
    <property type="entry name" value="P-loop_NTPase"/>
</dbReference>
<dbReference type="PANTHER" id="PTHR11669:SF20">
    <property type="entry name" value="REPLICATION FACTOR C SUBUNIT 4"/>
    <property type="match status" value="1"/>
</dbReference>
<proteinExistence type="predicted"/>
<keyword evidence="1" id="KW-0235">DNA replication</keyword>
<evidence type="ECO:0000256" key="2">
    <source>
        <dbReference type="ARBA" id="ARBA00022741"/>
    </source>
</evidence>
<dbReference type="GO" id="GO:0005524">
    <property type="term" value="F:ATP binding"/>
    <property type="evidence" value="ECO:0007669"/>
    <property type="project" value="UniProtKB-KW"/>
</dbReference>
<dbReference type="EMBL" id="MN740926">
    <property type="protein sequence ID" value="QHU18278.1"/>
    <property type="molecule type" value="Genomic_DNA"/>
</dbReference>
<dbReference type="Gene3D" id="3.40.50.300">
    <property type="entry name" value="P-loop containing nucleotide triphosphate hydrolases"/>
    <property type="match status" value="1"/>
</dbReference>
<dbReference type="CDD" id="cd00009">
    <property type="entry name" value="AAA"/>
    <property type="match status" value="1"/>
</dbReference>
<dbReference type="Pfam" id="PF00004">
    <property type="entry name" value="AAA"/>
    <property type="match status" value="1"/>
</dbReference>
<reference evidence="5" key="1">
    <citation type="journal article" date="2020" name="Nature">
        <title>Giant virus diversity and host interactions through global metagenomics.</title>
        <authorList>
            <person name="Schulz F."/>
            <person name="Roux S."/>
            <person name="Paez-Espino D."/>
            <person name="Jungbluth S."/>
            <person name="Walsh D.A."/>
            <person name="Denef V.J."/>
            <person name="McMahon K.D."/>
            <person name="Konstantinidis K.T."/>
            <person name="Eloe-Fadrosh E.A."/>
            <person name="Kyrpides N.C."/>
            <person name="Woyke T."/>
        </authorList>
    </citation>
    <scope>NUCLEOTIDE SEQUENCE</scope>
    <source>
        <strain evidence="5">GVMAG-S-3300013006-138</strain>
    </source>
</reference>